<dbReference type="Pfam" id="PF03551">
    <property type="entry name" value="PadR"/>
    <property type="match status" value="1"/>
</dbReference>
<evidence type="ECO:0000259" key="1">
    <source>
        <dbReference type="Pfam" id="PF03551"/>
    </source>
</evidence>
<name>A0ABR9WDD1_9BACT</name>
<dbReference type="PANTHER" id="PTHR33169">
    <property type="entry name" value="PADR-FAMILY TRANSCRIPTIONAL REGULATOR"/>
    <property type="match status" value="1"/>
</dbReference>
<dbReference type="InterPro" id="IPR005149">
    <property type="entry name" value="Tscrpt_reg_PadR_N"/>
</dbReference>
<dbReference type="EMBL" id="JACYGY010000001">
    <property type="protein sequence ID" value="MBE9463485.1"/>
    <property type="molecule type" value="Genomic_DNA"/>
</dbReference>
<dbReference type="InterPro" id="IPR052509">
    <property type="entry name" value="Metal_resp_DNA-bind_regulator"/>
</dbReference>
<feature type="domain" description="Transcription regulator PadR N-terminal" evidence="1">
    <location>
        <begin position="17"/>
        <end position="82"/>
    </location>
</feature>
<accession>A0ABR9WDD1</accession>
<gene>
    <name evidence="2" type="ORF">IEE83_16480</name>
</gene>
<dbReference type="Gene3D" id="1.10.10.10">
    <property type="entry name" value="Winged helix-like DNA-binding domain superfamily/Winged helix DNA-binding domain"/>
    <property type="match status" value="1"/>
</dbReference>
<protein>
    <submittedName>
        <fullName evidence="2">Helix-turn-helix transcriptional regulator</fullName>
    </submittedName>
</protein>
<dbReference type="InterPro" id="IPR036388">
    <property type="entry name" value="WH-like_DNA-bd_sf"/>
</dbReference>
<sequence length="118" mass="13287">MNKNAQQLLKGSLNAVILKLLSQTERMYGYEICQKVKEMTRGELRITEGALYPALHKLEGEGILITQTEVVDGRARKYYSIASDQKGNAVDRLATIQNFLSQLQLILEPKDLISIHAK</sequence>
<reference evidence="3" key="1">
    <citation type="submission" date="2023-07" db="EMBL/GenBank/DDBJ databases">
        <title>Dyadobacter sp. nov 'subterranea' isolated from contaminted grondwater.</title>
        <authorList>
            <person name="Szabo I."/>
            <person name="Al-Omari J."/>
            <person name="Szerdahelyi S.G."/>
            <person name="Rado J."/>
        </authorList>
    </citation>
    <scope>NUCLEOTIDE SEQUENCE [LARGE SCALE GENOMIC DNA]</scope>
    <source>
        <strain evidence="3">UP-52</strain>
    </source>
</reference>
<dbReference type="InterPro" id="IPR036390">
    <property type="entry name" value="WH_DNA-bd_sf"/>
</dbReference>
<proteinExistence type="predicted"/>
<dbReference type="SUPFAM" id="SSF46785">
    <property type="entry name" value="Winged helix' DNA-binding domain"/>
    <property type="match status" value="1"/>
</dbReference>
<dbReference type="PANTHER" id="PTHR33169:SF14">
    <property type="entry name" value="TRANSCRIPTIONAL REGULATOR RV3488"/>
    <property type="match status" value="1"/>
</dbReference>
<evidence type="ECO:0000313" key="3">
    <source>
        <dbReference type="Proteomes" id="UP000634134"/>
    </source>
</evidence>
<keyword evidence="3" id="KW-1185">Reference proteome</keyword>
<evidence type="ECO:0000313" key="2">
    <source>
        <dbReference type="EMBL" id="MBE9463485.1"/>
    </source>
</evidence>
<dbReference type="RefSeq" id="WP_194121613.1">
    <property type="nucleotide sequence ID" value="NZ_JACYGY010000001.1"/>
</dbReference>
<comment type="caution">
    <text evidence="2">The sequence shown here is derived from an EMBL/GenBank/DDBJ whole genome shotgun (WGS) entry which is preliminary data.</text>
</comment>
<dbReference type="Proteomes" id="UP000634134">
    <property type="component" value="Unassembled WGS sequence"/>
</dbReference>
<organism evidence="2 3">
    <name type="scientific">Dyadobacter subterraneus</name>
    <dbReference type="NCBI Taxonomy" id="2773304"/>
    <lineage>
        <taxon>Bacteria</taxon>
        <taxon>Pseudomonadati</taxon>
        <taxon>Bacteroidota</taxon>
        <taxon>Cytophagia</taxon>
        <taxon>Cytophagales</taxon>
        <taxon>Spirosomataceae</taxon>
        <taxon>Dyadobacter</taxon>
    </lineage>
</organism>